<feature type="region of interest" description="Disordered" evidence="1">
    <location>
        <begin position="1"/>
        <end position="80"/>
    </location>
</feature>
<feature type="compositionally biased region" description="Polar residues" evidence="1">
    <location>
        <begin position="1"/>
        <end position="10"/>
    </location>
</feature>
<evidence type="ECO:0000313" key="2">
    <source>
        <dbReference type="EMBL" id="ARX60589.1"/>
    </source>
</evidence>
<feature type="compositionally biased region" description="Basic and acidic residues" evidence="1">
    <location>
        <begin position="33"/>
        <end position="46"/>
    </location>
</feature>
<keyword evidence="2" id="KW-0614">Plasmid</keyword>
<name>A0A1Z1V0G9_RHOHA</name>
<reference evidence="2" key="1">
    <citation type="journal article" date="2017" name="Genome Biol. Evol.">
        <title>Comparative Genomics of Rhodococcus equi Virulence Plasmids Indicates Host-Driven Evolution of the vap Pathogenicity Island.</title>
        <authorList>
            <person name="MacArthur I."/>
            <person name="Anastasi E."/>
            <person name="Alvarez S."/>
            <person name="Scortti M."/>
            <person name="Vazquez-Boland J.A."/>
        </authorList>
    </citation>
    <scope>NUCLEOTIDE SEQUENCE</scope>
    <source>
        <strain evidence="2">PAM1413</strain>
        <plasmid evidence="2">pVAPB1413</plasmid>
    </source>
</reference>
<sequence length="80" mass="8416">MSVSCVTVSGSGEEWAAARHDQVPRTVRFPGRIRGDGPSDSSREQAHSSVGPAGTLIADSSTAGSSTDFRRRHLSESGCR</sequence>
<dbReference type="EMBL" id="KX443406">
    <property type="protein sequence ID" value="ARX60589.1"/>
    <property type="molecule type" value="Genomic_DNA"/>
</dbReference>
<feature type="compositionally biased region" description="Polar residues" evidence="1">
    <location>
        <begin position="58"/>
        <end position="67"/>
    </location>
</feature>
<organism evidence="2">
    <name type="scientific">Rhodococcus hoagii</name>
    <name type="common">Corynebacterium equii</name>
    <dbReference type="NCBI Taxonomy" id="43767"/>
    <lineage>
        <taxon>Bacteria</taxon>
        <taxon>Bacillati</taxon>
        <taxon>Actinomycetota</taxon>
        <taxon>Actinomycetes</taxon>
        <taxon>Mycobacteriales</taxon>
        <taxon>Nocardiaceae</taxon>
        <taxon>Prescottella</taxon>
    </lineage>
</organism>
<geneLocation type="plasmid" evidence="2">
    <name>pVAPB1413</name>
</geneLocation>
<proteinExistence type="predicted"/>
<evidence type="ECO:0000256" key="1">
    <source>
        <dbReference type="SAM" id="MobiDB-lite"/>
    </source>
</evidence>
<protein>
    <submittedName>
        <fullName evidence="2">Putative integral membrane protein</fullName>
    </submittedName>
</protein>
<dbReference type="AlphaFoldDB" id="A0A1Z1V0G9"/>
<gene>
    <name evidence="2" type="ORF">pVAPB1413_0830</name>
</gene>
<accession>A0A1Z1V0G9</accession>